<proteinExistence type="predicted"/>
<keyword evidence="1" id="KW-1133">Transmembrane helix</keyword>
<accession>A0A7C3IG57</accession>
<feature type="transmembrane region" description="Helical" evidence="1">
    <location>
        <begin position="44"/>
        <end position="62"/>
    </location>
</feature>
<reference evidence="2" key="1">
    <citation type="journal article" date="2020" name="mSystems">
        <title>Genome- and Community-Level Interaction Insights into Carbon Utilization and Element Cycling Functions of Hydrothermarchaeota in Hydrothermal Sediment.</title>
        <authorList>
            <person name="Zhou Z."/>
            <person name="Liu Y."/>
            <person name="Xu W."/>
            <person name="Pan J."/>
            <person name="Luo Z.H."/>
            <person name="Li M."/>
        </authorList>
    </citation>
    <scope>NUCLEOTIDE SEQUENCE [LARGE SCALE GENOMIC DNA]</scope>
    <source>
        <strain evidence="2">SpSt-503</strain>
    </source>
</reference>
<feature type="transmembrane region" description="Helical" evidence="1">
    <location>
        <begin position="114"/>
        <end position="134"/>
    </location>
</feature>
<feature type="transmembrane region" description="Helical" evidence="1">
    <location>
        <begin position="6"/>
        <end position="23"/>
    </location>
</feature>
<gene>
    <name evidence="2" type="ORF">ENS59_01940</name>
</gene>
<keyword evidence="1" id="KW-0472">Membrane</keyword>
<sequence>MIQFYFLSIICNALAGYALITDAEAKSSILDGIRSYVLDETFRLVLGVLTMVVGFFKILSVIRGDIPVIGDLFPAAAGLAAGFSLLFEFYKSRSTIIDEKTEQIESFLSANRKWVGYGAIAAAGAHFLFPTVLFF</sequence>
<keyword evidence="1" id="KW-0812">Transmembrane</keyword>
<evidence type="ECO:0000313" key="2">
    <source>
        <dbReference type="EMBL" id="HFH28261.1"/>
    </source>
</evidence>
<evidence type="ECO:0000256" key="1">
    <source>
        <dbReference type="SAM" id="Phobius"/>
    </source>
</evidence>
<dbReference type="EMBL" id="DSVL01000060">
    <property type="protein sequence ID" value="HFH28261.1"/>
    <property type="molecule type" value="Genomic_DNA"/>
</dbReference>
<dbReference type="AlphaFoldDB" id="A0A7C3IG57"/>
<comment type="caution">
    <text evidence="2">The sequence shown here is derived from an EMBL/GenBank/DDBJ whole genome shotgun (WGS) entry which is preliminary data.</text>
</comment>
<name>A0A7C3IG57_9SPIR</name>
<organism evidence="2">
    <name type="scientific">Gracilinema caldarium</name>
    <dbReference type="NCBI Taxonomy" id="215591"/>
    <lineage>
        <taxon>Bacteria</taxon>
        <taxon>Pseudomonadati</taxon>
        <taxon>Spirochaetota</taxon>
        <taxon>Spirochaetia</taxon>
        <taxon>Spirochaetales</taxon>
        <taxon>Breznakiellaceae</taxon>
        <taxon>Gracilinema</taxon>
    </lineage>
</organism>
<protein>
    <submittedName>
        <fullName evidence="2">Uncharacterized protein</fullName>
    </submittedName>
</protein>
<feature type="transmembrane region" description="Helical" evidence="1">
    <location>
        <begin position="68"/>
        <end position="90"/>
    </location>
</feature>